<feature type="region of interest" description="Disordered" evidence="5">
    <location>
        <begin position="591"/>
        <end position="637"/>
    </location>
</feature>
<feature type="transmembrane region" description="Helical" evidence="6">
    <location>
        <begin position="240"/>
        <end position="259"/>
    </location>
</feature>
<evidence type="ECO:0000256" key="2">
    <source>
        <dbReference type="ARBA" id="ARBA00022692"/>
    </source>
</evidence>
<keyword evidence="10" id="KW-1185">Reference proteome</keyword>
<gene>
    <name evidence="9" type="ORF">CSSPJE1EN1_LOCUS6602</name>
</gene>
<feature type="transmembrane region" description="Helical" evidence="6">
    <location>
        <begin position="173"/>
        <end position="193"/>
    </location>
</feature>
<proteinExistence type="predicted"/>
<keyword evidence="4 6" id="KW-0472">Membrane</keyword>
<feature type="transmembrane region" description="Helical" evidence="6">
    <location>
        <begin position="144"/>
        <end position="167"/>
    </location>
</feature>
<dbReference type="EMBL" id="OZ020108">
    <property type="protein sequence ID" value="CAK9261124.1"/>
    <property type="molecule type" value="Genomic_DNA"/>
</dbReference>
<reference evidence="9" key="1">
    <citation type="submission" date="2024-02" db="EMBL/GenBank/DDBJ databases">
        <authorList>
            <consortium name="ELIXIR-Norway"/>
            <consortium name="Elixir Norway"/>
        </authorList>
    </citation>
    <scope>NUCLEOTIDE SEQUENCE</scope>
</reference>
<feature type="transmembrane region" description="Helical" evidence="6">
    <location>
        <begin position="356"/>
        <end position="377"/>
    </location>
</feature>
<dbReference type="Gene3D" id="1.20.1250.20">
    <property type="entry name" value="MFS general substrate transporter like domains"/>
    <property type="match status" value="1"/>
</dbReference>
<dbReference type="InterPro" id="IPR036259">
    <property type="entry name" value="MFS_trans_sf"/>
</dbReference>
<feature type="region of interest" description="Disordered" evidence="5">
    <location>
        <begin position="284"/>
        <end position="316"/>
    </location>
</feature>
<dbReference type="Pfam" id="PF06813">
    <property type="entry name" value="Nodulin-like"/>
    <property type="match status" value="1"/>
</dbReference>
<evidence type="ECO:0000259" key="8">
    <source>
        <dbReference type="Pfam" id="PF23262"/>
    </source>
</evidence>
<name>A0ABP0W2W9_9BRYO</name>
<dbReference type="InterPro" id="IPR010658">
    <property type="entry name" value="Nodulin-like"/>
</dbReference>
<dbReference type="PANTHER" id="PTHR21576">
    <property type="entry name" value="UNCHARACTERIZED NODULIN-LIKE PROTEIN"/>
    <property type="match status" value="1"/>
</dbReference>
<evidence type="ECO:0008006" key="11">
    <source>
        <dbReference type="Google" id="ProtNLM"/>
    </source>
</evidence>
<feature type="transmembrane region" description="Helical" evidence="6">
    <location>
        <begin position="213"/>
        <end position="234"/>
    </location>
</feature>
<feature type="transmembrane region" description="Helical" evidence="6">
    <location>
        <begin position="78"/>
        <end position="99"/>
    </location>
</feature>
<feature type="compositionally biased region" description="Basic and acidic residues" evidence="5">
    <location>
        <begin position="284"/>
        <end position="294"/>
    </location>
</feature>
<sequence length="637" mass="68896">MMKMVGAGGAAKKWIGLVAGMWVEASAGNAYTFAFYSTKLKHVLHYHQFQLNNLGVAKDIGENVGLLAGALCNSLPPWVMLSIGATSGFIGYGMLWLVVSQQIAPLPYWQMCILQCIGANSSTWLSTAVLVTCLRNFPHSRGTVAGILKGFMGLSAAIFTQIFISLLCSNSEWLLLLLAIGPGLVCLVAMLFIRPVSPASLIKDKDEHGKFLFIHLVCIALALYLLSITFIENLLNVNPIASKIFTAIMAIFLAAPLGVPMKSLTDGSWDVEFATTNCNCGRREEKTTSLSDKENSDDDDDGALSPPRATQAPPENELEFDSQALLAVGEGAVRRQKRPRRGQDFTLGQAIVKADFWLLFLSFFCGVGSGVTAINNLAQMGEAQGYSDVSIFVSLISIWNFLGRLGGGALSEHYVRSDAIPRSVWMAMAHCLMASAHLLFAFAVPGSLYVGSVILGISYGIHFSTMVPTASELFGLKHFGVIYNFLTMASPLGSFLFSGVITGYLYDQEAKKKIAPDARIVDTFLNNLHNNYDVVVDDHVQVLECIGAHCFKVTFIIMACVCGLGILVSIVLTIRIRRVYLSLYGPSTPPIQSTSDLKSSSASNTHPPDPSTPPIQSTSDLKSSSASNTHTHPPERK</sequence>
<dbReference type="Pfam" id="PF23262">
    <property type="entry name" value="NFD4_C"/>
    <property type="match status" value="1"/>
</dbReference>
<feature type="domain" description="NFD4 C-terminal" evidence="8">
    <location>
        <begin position="353"/>
        <end position="511"/>
    </location>
</feature>
<dbReference type="PANTHER" id="PTHR21576:SF154">
    <property type="entry name" value="OS04G0502800 PROTEIN"/>
    <property type="match status" value="1"/>
</dbReference>
<feature type="transmembrane region" description="Helical" evidence="6">
    <location>
        <begin position="383"/>
        <end position="402"/>
    </location>
</feature>
<evidence type="ECO:0000256" key="1">
    <source>
        <dbReference type="ARBA" id="ARBA00004141"/>
    </source>
</evidence>
<dbReference type="Proteomes" id="UP001497444">
    <property type="component" value="Chromosome 13"/>
</dbReference>
<feature type="compositionally biased region" description="Polar residues" evidence="5">
    <location>
        <begin position="591"/>
        <end position="606"/>
    </location>
</feature>
<evidence type="ECO:0000313" key="10">
    <source>
        <dbReference type="Proteomes" id="UP001497444"/>
    </source>
</evidence>
<evidence type="ECO:0000259" key="7">
    <source>
        <dbReference type="Pfam" id="PF06813"/>
    </source>
</evidence>
<evidence type="ECO:0000256" key="5">
    <source>
        <dbReference type="SAM" id="MobiDB-lite"/>
    </source>
</evidence>
<dbReference type="SUPFAM" id="SSF103473">
    <property type="entry name" value="MFS general substrate transporter"/>
    <property type="match status" value="1"/>
</dbReference>
<evidence type="ECO:0000313" key="9">
    <source>
        <dbReference type="EMBL" id="CAK9261124.1"/>
    </source>
</evidence>
<keyword evidence="2 6" id="KW-0812">Transmembrane</keyword>
<feature type="transmembrane region" description="Helical" evidence="6">
    <location>
        <begin position="481"/>
        <end position="506"/>
    </location>
</feature>
<comment type="subcellular location">
    <subcellularLocation>
        <location evidence="1">Membrane</location>
        <topology evidence="1">Multi-pass membrane protein</topology>
    </subcellularLocation>
</comment>
<evidence type="ECO:0000256" key="3">
    <source>
        <dbReference type="ARBA" id="ARBA00022989"/>
    </source>
</evidence>
<protein>
    <recommendedName>
        <fullName evidence="11">Nodulin-like domain-containing protein</fullName>
    </recommendedName>
</protein>
<feature type="transmembrane region" description="Helical" evidence="6">
    <location>
        <begin position="553"/>
        <end position="574"/>
    </location>
</feature>
<feature type="domain" description="Nodulin-like" evidence="7">
    <location>
        <begin position="13"/>
        <end position="261"/>
    </location>
</feature>
<evidence type="ECO:0000256" key="4">
    <source>
        <dbReference type="ARBA" id="ARBA00023136"/>
    </source>
</evidence>
<dbReference type="CDD" id="cd17354">
    <property type="entry name" value="MFS_Mch1p_like"/>
    <property type="match status" value="1"/>
</dbReference>
<dbReference type="InterPro" id="IPR056555">
    <property type="entry name" value="NFD4_C"/>
</dbReference>
<accession>A0ABP0W2W9</accession>
<organism evidence="9 10">
    <name type="scientific">Sphagnum jensenii</name>
    <dbReference type="NCBI Taxonomy" id="128206"/>
    <lineage>
        <taxon>Eukaryota</taxon>
        <taxon>Viridiplantae</taxon>
        <taxon>Streptophyta</taxon>
        <taxon>Embryophyta</taxon>
        <taxon>Bryophyta</taxon>
        <taxon>Sphagnophytina</taxon>
        <taxon>Sphagnopsida</taxon>
        <taxon>Sphagnales</taxon>
        <taxon>Sphagnaceae</taxon>
        <taxon>Sphagnum</taxon>
    </lineage>
</organism>
<evidence type="ECO:0000256" key="6">
    <source>
        <dbReference type="SAM" id="Phobius"/>
    </source>
</evidence>
<keyword evidence="3 6" id="KW-1133">Transmembrane helix</keyword>
<feature type="transmembrane region" description="Helical" evidence="6">
    <location>
        <begin position="448"/>
        <end position="469"/>
    </location>
</feature>
<feature type="compositionally biased region" description="Polar residues" evidence="5">
    <location>
        <begin position="614"/>
        <end position="631"/>
    </location>
</feature>